<name>K0RYB1_THAOC</name>
<comment type="caution">
    <text evidence="1">The sequence shown here is derived from an EMBL/GenBank/DDBJ whole genome shotgun (WGS) entry which is preliminary data.</text>
</comment>
<proteinExistence type="predicted"/>
<accession>K0RYB1</accession>
<reference evidence="1 2" key="1">
    <citation type="journal article" date="2012" name="Genome Biol.">
        <title>Genome and low-iron response of an oceanic diatom adapted to chronic iron limitation.</title>
        <authorList>
            <person name="Lommer M."/>
            <person name="Specht M."/>
            <person name="Roy A.S."/>
            <person name="Kraemer L."/>
            <person name="Andreson R."/>
            <person name="Gutowska M.A."/>
            <person name="Wolf J."/>
            <person name="Bergner S.V."/>
            <person name="Schilhabel M.B."/>
            <person name="Klostermeier U.C."/>
            <person name="Beiko R.G."/>
            <person name="Rosenstiel P."/>
            <person name="Hippler M."/>
            <person name="Laroche J."/>
        </authorList>
    </citation>
    <scope>NUCLEOTIDE SEQUENCE [LARGE SCALE GENOMIC DNA]</scope>
    <source>
        <strain evidence="1 2">CCMP1005</strain>
    </source>
</reference>
<gene>
    <name evidence="1" type="ORF">THAOC_21114</name>
</gene>
<feature type="non-terminal residue" evidence="1">
    <location>
        <position position="30"/>
    </location>
</feature>
<evidence type="ECO:0000313" key="2">
    <source>
        <dbReference type="Proteomes" id="UP000266841"/>
    </source>
</evidence>
<protein>
    <submittedName>
        <fullName evidence="1">Uncharacterized protein</fullName>
    </submittedName>
</protein>
<dbReference type="AlphaFoldDB" id="K0RYB1"/>
<dbReference type="EMBL" id="AGNL01024340">
    <property type="protein sequence ID" value="EJK58733.1"/>
    <property type="molecule type" value="Genomic_DNA"/>
</dbReference>
<keyword evidence="2" id="KW-1185">Reference proteome</keyword>
<organism evidence="1 2">
    <name type="scientific">Thalassiosira oceanica</name>
    <name type="common">Marine diatom</name>
    <dbReference type="NCBI Taxonomy" id="159749"/>
    <lineage>
        <taxon>Eukaryota</taxon>
        <taxon>Sar</taxon>
        <taxon>Stramenopiles</taxon>
        <taxon>Ochrophyta</taxon>
        <taxon>Bacillariophyta</taxon>
        <taxon>Coscinodiscophyceae</taxon>
        <taxon>Thalassiosirophycidae</taxon>
        <taxon>Thalassiosirales</taxon>
        <taxon>Thalassiosiraceae</taxon>
        <taxon>Thalassiosira</taxon>
    </lineage>
</organism>
<sequence>MGLYRSSFGISLKICSCSKGRPPTVQANKA</sequence>
<evidence type="ECO:0000313" key="1">
    <source>
        <dbReference type="EMBL" id="EJK58733.1"/>
    </source>
</evidence>
<dbReference type="Proteomes" id="UP000266841">
    <property type="component" value="Unassembled WGS sequence"/>
</dbReference>